<name>A0A397UKD4_9GLOM</name>
<dbReference type="AlphaFoldDB" id="A0A397UKD4"/>
<accession>A0A397UKD4</accession>
<evidence type="ECO:0000313" key="3">
    <source>
        <dbReference type="Proteomes" id="UP000266673"/>
    </source>
</evidence>
<dbReference type="EMBL" id="QKWP01001400">
    <property type="protein sequence ID" value="RIB09239.1"/>
    <property type="molecule type" value="Genomic_DNA"/>
</dbReference>
<feature type="coiled-coil region" evidence="1">
    <location>
        <begin position="93"/>
        <end position="148"/>
    </location>
</feature>
<evidence type="ECO:0000313" key="2">
    <source>
        <dbReference type="EMBL" id="RIB09239.1"/>
    </source>
</evidence>
<proteinExistence type="predicted"/>
<reference evidence="2 3" key="1">
    <citation type="submission" date="2018-06" db="EMBL/GenBank/DDBJ databases">
        <title>Comparative genomics reveals the genomic features of Rhizophagus irregularis, R. cerebriforme, R. diaphanum and Gigaspora rosea, and their symbiotic lifestyle signature.</title>
        <authorList>
            <person name="Morin E."/>
            <person name="San Clemente H."/>
            <person name="Chen E.C.H."/>
            <person name="De La Providencia I."/>
            <person name="Hainaut M."/>
            <person name="Kuo A."/>
            <person name="Kohler A."/>
            <person name="Murat C."/>
            <person name="Tang N."/>
            <person name="Roy S."/>
            <person name="Loubradou J."/>
            <person name="Henrissat B."/>
            <person name="Grigoriev I.V."/>
            <person name="Corradi N."/>
            <person name="Roux C."/>
            <person name="Martin F.M."/>
        </authorList>
    </citation>
    <scope>NUCLEOTIDE SEQUENCE [LARGE SCALE GENOMIC DNA]</scope>
    <source>
        <strain evidence="2 3">DAOM 194757</strain>
    </source>
</reference>
<keyword evidence="1" id="KW-0175">Coiled coil</keyword>
<organism evidence="2 3">
    <name type="scientific">Gigaspora rosea</name>
    <dbReference type="NCBI Taxonomy" id="44941"/>
    <lineage>
        <taxon>Eukaryota</taxon>
        <taxon>Fungi</taxon>
        <taxon>Fungi incertae sedis</taxon>
        <taxon>Mucoromycota</taxon>
        <taxon>Glomeromycotina</taxon>
        <taxon>Glomeromycetes</taxon>
        <taxon>Diversisporales</taxon>
        <taxon>Gigasporaceae</taxon>
        <taxon>Gigaspora</taxon>
    </lineage>
</organism>
<dbReference type="Proteomes" id="UP000266673">
    <property type="component" value="Unassembled WGS sequence"/>
</dbReference>
<gene>
    <name evidence="2" type="ORF">C2G38_2209449</name>
</gene>
<keyword evidence="3" id="KW-1185">Reference proteome</keyword>
<dbReference type="OrthoDB" id="2488506at2759"/>
<evidence type="ECO:0000256" key="1">
    <source>
        <dbReference type="SAM" id="Coils"/>
    </source>
</evidence>
<comment type="caution">
    <text evidence="2">The sequence shown here is derived from an EMBL/GenBank/DDBJ whole genome shotgun (WGS) entry which is preliminary data.</text>
</comment>
<protein>
    <submittedName>
        <fullName evidence="2">Uncharacterized protein</fullName>
    </submittedName>
</protein>
<sequence length="169" mass="20088">MRPQIMHSLSTYQRPKVHTLKCIFADFVECYKAFRLRPCETSELQTWRHADSANIAKNLLKYYDYIPELAECQSSLTKYSIYIASHVDLAVELDQTKRLLESVQVENRQKSQEIMTLNNQIVQMQQHIDNQKDEIEMLRGQLQKAHDDIIEIQNLYSEQYKYKETLIEQ</sequence>